<dbReference type="Gene3D" id="3.50.50.60">
    <property type="entry name" value="FAD/NAD(P)-binding domain"/>
    <property type="match status" value="1"/>
</dbReference>
<keyword evidence="3" id="KW-1185">Reference proteome</keyword>
<dbReference type="PANTHER" id="PTHR43539">
    <property type="entry name" value="FLAVIN-BINDING MONOOXYGENASE-LIKE PROTEIN (AFU_ORTHOLOGUE AFUA_4G09220)"/>
    <property type="match status" value="1"/>
</dbReference>
<sequence length="348" mass="37611">MNKSVDVAVIGAGQAGLAVAYYLKKRGISFLCIDRNEAVGDAWRHRYDSLVLFTPRWYSALPGRSLEGDPNGYPSKDEIADYLQAYVTDFDLPVQLDTSVQALETAGARYQIRTDQGIITANQVVVATGPFQRPAVPPLAGGLSASVVQLHSSVYRRPEQLQPGPALVVGGGNSGAQIAVELAASGREVAFSAAHALKFIPLDVLGRSVFGWMDALGILGAPRDSRIGNWLRKRKDPIFGRELARCLKRGNVRLMPRTVSAEGDIIRFEDGSEQRAANVVWATGFRPDFAWIRIPGAVDAQGLPVHKRGIGAHPGLYYVGLPWQHSRGSALVGGVGEDAEFVVERICI</sequence>
<keyword evidence="2" id="KW-0503">Monooxygenase</keyword>
<dbReference type="GO" id="GO:0004497">
    <property type="term" value="F:monooxygenase activity"/>
    <property type="evidence" value="ECO:0007669"/>
    <property type="project" value="UniProtKB-KW"/>
</dbReference>
<dbReference type="SUPFAM" id="SSF51905">
    <property type="entry name" value="FAD/NAD(P)-binding domain"/>
    <property type="match status" value="2"/>
</dbReference>
<comment type="caution">
    <text evidence="2">The sequence shown here is derived from an EMBL/GenBank/DDBJ whole genome shotgun (WGS) entry which is preliminary data.</text>
</comment>
<dbReference type="PRINTS" id="PR00469">
    <property type="entry name" value="PNDRDTASEII"/>
</dbReference>
<dbReference type="GO" id="GO:0050660">
    <property type="term" value="F:flavin adenine dinucleotide binding"/>
    <property type="evidence" value="ECO:0007669"/>
    <property type="project" value="TreeGrafter"/>
</dbReference>
<dbReference type="Proteomes" id="UP000450917">
    <property type="component" value="Unassembled WGS sequence"/>
</dbReference>
<protein>
    <submittedName>
        <fullName evidence="2">SidA/IucD/PvdA family monooxygenase</fullName>
    </submittedName>
</protein>
<name>A0A7X2ZBH2_9BACL</name>
<evidence type="ECO:0000313" key="2">
    <source>
        <dbReference type="EMBL" id="MUG71908.1"/>
    </source>
</evidence>
<proteinExistence type="predicted"/>
<evidence type="ECO:0000256" key="1">
    <source>
        <dbReference type="ARBA" id="ARBA00023002"/>
    </source>
</evidence>
<dbReference type="InterPro" id="IPR050982">
    <property type="entry name" value="Auxin_biosynth/cation_transpt"/>
</dbReference>
<gene>
    <name evidence="2" type="ORF">GNP93_14645</name>
</gene>
<reference evidence="2 3" key="1">
    <citation type="submission" date="2019-11" db="EMBL/GenBank/DDBJ databases">
        <title>Draft genome sequences of five Paenibacillus species of dairy origin.</title>
        <authorList>
            <person name="Olajide A.M."/>
            <person name="Chen S."/>
            <person name="Lapointe G."/>
        </authorList>
    </citation>
    <scope>NUCLEOTIDE SEQUENCE [LARGE SCALE GENOMIC DNA]</scope>
    <source>
        <strain evidence="2 3">2CS3</strain>
    </source>
</reference>
<evidence type="ECO:0000313" key="3">
    <source>
        <dbReference type="Proteomes" id="UP000450917"/>
    </source>
</evidence>
<dbReference type="PRINTS" id="PR00368">
    <property type="entry name" value="FADPNR"/>
</dbReference>
<dbReference type="Pfam" id="PF13738">
    <property type="entry name" value="Pyr_redox_3"/>
    <property type="match status" value="1"/>
</dbReference>
<dbReference type="InterPro" id="IPR036188">
    <property type="entry name" value="FAD/NAD-bd_sf"/>
</dbReference>
<dbReference type="EMBL" id="WNZX01000011">
    <property type="protein sequence ID" value="MUG71908.1"/>
    <property type="molecule type" value="Genomic_DNA"/>
</dbReference>
<keyword evidence="1" id="KW-0560">Oxidoreductase</keyword>
<dbReference type="PANTHER" id="PTHR43539:SF78">
    <property type="entry name" value="FLAVIN-CONTAINING MONOOXYGENASE"/>
    <property type="match status" value="1"/>
</dbReference>
<dbReference type="AlphaFoldDB" id="A0A7X2ZBH2"/>
<organism evidence="2 3">
    <name type="scientific">Paenibacillus validus</name>
    <dbReference type="NCBI Taxonomy" id="44253"/>
    <lineage>
        <taxon>Bacteria</taxon>
        <taxon>Bacillati</taxon>
        <taxon>Bacillota</taxon>
        <taxon>Bacilli</taxon>
        <taxon>Bacillales</taxon>
        <taxon>Paenibacillaceae</taxon>
        <taxon>Paenibacillus</taxon>
    </lineage>
</organism>
<dbReference type="RefSeq" id="WP_155614935.1">
    <property type="nucleotide sequence ID" value="NZ_WNZX01000011.1"/>
</dbReference>
<accession>A0A7X2ZBH2</accession>